<accession>A0AAN4ZMG7</accession>
<organism evidence="2 3">
    <name type="scientific">Pristionchus mayeri</name>
    <dbReference type="NCBI Taxonomy" id="1317129"/>
    <lineage>
        <taxon>Eukaryota</taxon>
        <taxon>Metazoa</taxon>
        <taxon>Ecdysozoa</taxon>
        <taxon>Nematoda</taxon>
        <taxon>Chromadorea</taxon>
        <taxon>Rhabditida</taxon>
        <taxon>Rhabditina</taxon>
        <taxon>Diplogasteromorpha</taxon>
        <taxon>Diplogasteroidea</taxon>
        <taxon>Neodiplogasteridae</taxon>
        <taxon>Pristionchus</taxon>
    </lineage>
</organism>
<gene>
    <name evidence="2" type="ORF">PMAYCL1PPCAC_13651</name>
</gene>
<dbReference type="Proteomes" id="UP001328107">
    <property type="component" value="Unassembled WGS sequence"/>
</dbReference>
<dbReference type="PANTHER" id="PTHR34721">
    <property type="entry name" value="PROTEIN CBG09734"/>
    <property type="match status" value="1"/>
</dbReference>
<proteinExistence type="predicted"/>
<feature type="chain" id="PRO_5042896430" evidence="1">
    <location>
        <begin position="21"/>
        <end position="121"/>
    </location>
</feature>
<protein>
    <submittedName>
        <fullName evidence="2">Uncharacterized protein</fullName>
    </submittedName>
</protein>
<feature type="signal peptide" evidence="1">
    <location>
        <begin position="1"/>
        <end position="20"/>
    </location>
</feature>
<name>A0AAN4ZMG7_9BILA</name>
<evidence type="ECO:0000313" key="2">
    <source>
        <dbReference type="EMBL" id="GMR43456.1"/>
    </source>
</evidence>
<keyword evidence="3" id="KW-1185">Reference proteome</keyword>
<reference evidence="3" key="1">
    <citation type="submission" date="2022-10" db="EMBL/GenBank/DDBJ databases">
        <title>Genome assembly of Pristionchus species.</title>
        <authorList>
            <person name="Yoshida K."/>
            <person name="Sommer R.J."/>
        </authorList>
    </citation>
    <scope>NUCLEOTIDE SEQUENCE [LARGE SCALE GENOMIC DNA]</scope>
    <source>
        <strain evidence="3">RS5460</strain>
    </source>
</reference>
<evidence type="ECO:0000313" key="3">
    <source>
        <dbReference type="Proteomes" id="UP001328107"/>
    </source>
</evidence>
<dbReference type="EMBL" id="BTRK01000003">
    <property type="protein sequence ID" value="GMR43456.1"/>
    <property type="molecule type" value="Genomic_DNA"/>
</dbReference>
<dbReference type="AlphaFoldDB" id="A0AAN4ZMG7"/>
<comment type="caution">
    <text evidence="2">The sequence shown here is derived from an EMBL/GenBank/DDBJ whole genome shotgun (WGS) entry which is preliminary data.</text>
</comment>
<evidence type="ECO:0000256" key="1">
    <source>
        <dbReference type="SAM" id="SignalP"/>
    </source>
</evidence>
<sequence length="121" mass="12712">IQMSRLCLFVFLVLVSTAFSLQCWDGHTLNGNPTDAAGKGFQPTTCDGQGTGYCYKKSEDTGNGKSVEKKCDPGACTKKGCTSTPNGKYCCCKDKDLCNGAPGASLLMTSIVAAGAAWAWH</sequence>
<feature type="non-terminal residue" evidence="2">
    <location>
        <position position="1"/>
    </location>
</feature>
<dbReference type="PANTHER" id="PTHR34721:SF3">
    <property type="entry name" value="ACTIVIN_RECP DOMAIN-CONTAINING PROTEIN-RELATED"/>
    <property type="match status" value="1"/>
</dbReference>
<keyword evidence="1" id="KW-0732">Signal</keyword>